<dbReference type="EMBL" id="CADCUI010000039">
    <property type="protein sequence ID" value="CAA9351611.1"/>
    <property type="molecule type" value="Genomic_DNA"/>
</dbReference>
<evidence type="ECO:0000313" key="2">
    <source>
        <dbReference type="EMBL" id="CAA9351611.1"/>
    </source>
</evidence>
<evidence type="ECO:0000256" key="1">
    <source>
        <dbReference type="SAM" id="SignalP"/>
    </source>
</evidence>
<feature type="signal peptide" evidence="1">
    <location>
        <begin position="1"/>
        <end position="15"/>
    </location>
</feature>
<name>A0A6J4M8Z5_9ACTN</name>
<dbReference type="PROSITE" id="PS51257">
    <property type="entry name" value="PROKAR_LIPOPROTEIN"/>
    <property type="match status" value="1"/>
</dbReference>
<feature type="chain" id="PRO_5038400073" description="Lipoprotein" evidence="1">
    <location>
        <begin position="16"/>
        <end position="136"/>
    </location>
</feature>
<accession>A0A6J4M8Z5</accession>
<protein>
    <recommendedName>
        <fullName evidence="3">Lipoprotein</fullName>
    </recommendedName>
</protein>
<reference evidence="2" key="1">
    <citation type="submission" date="2020-02" db="EMBL/GenBank/DDBJ databases">
        <authorList>
            <person name="Meier V. D."/>
        </authorList>
    </citation>
    <scope>NUCLEOTIDE SEQUENCE</scope>
    <source>
        <strain evidence="2">AVDCRST_MAG34</strain>
    </source>
</reference>
<keyword evidence="1" id="KW-0732">Signal</keyword>
<proteinExistence type="predicted"/>
<sequence>MGSVAFRVVSATATACVCLSAAGCASGHEQTVNATAISFYTALEAERGAVACALLAPETKSELEQSSNKPCDQAILEEAVTNVGDRRRTEVFGTMAQVRYAGDVAFLAQFDDGWKVMAAACEPVPGQPYDCSVEGG</sequence>
<dbReference type="AlphaFoldDB" id="A0A6J4M8Z5"/>
<gene>
    <name evidence="2" type="ORF">AVDCRST_MAG34-1803</name>
</gene>
<organism evidence="2">
    <name type="scientific">uncultured Nocardioidaceae bacterium</name>
    <dbReference type="NCBI Taxonomy" id="253824"/>
    <lineage>
        <taxon>Bacteria</taxon>
        <taxon>Bacillati</taxon>
        <taxon>Actinomycetota</taxon>
        <taxon>Actinomycetes</taxon>
        <taxon>Propionibacteriales</taxon>
        <taxon>Nocardioidaceae</taxon>
        <taxon>environmental samples</taxon>
    </lineage>
</organism>
<evidence type="ECO:0008006" key="3">
    <source>
        <dbReference type="Google" id="ProtNLM"/>
    </source>
</evidence>